<keyword evidence="3" id="KW-1185">Reference proteome</keyword>
<dbReference type="InterPro" id="IPR029058">
    <property type="entry name" value="AB_hydrolase_fold"/>
</dbReference>
<dbReference type="GO" id="GO:0005737">
    <property type="term" value="C:cytoplasm"/>
    <property type="evidence" value="ECO:0007669"/>
    <property type="project" value="InterPro"/>
</dbReference>
<feature type="non-terminal residue" evidence="1">
    <location>
        <position position="1"/>
    </location>
</feature>
<accession>A0A815ZET9</accession>
<organism evidence="1 3">
    <name type="scientific">Didymodactylos carnosus</name>
    <dbReference type="NCBI Taxonomy" id="1234261"/>
    <lineage>
        <taxon>Eukaryota</taxon>
        <taxon>Metazoa</taxon>
        <taxon>Spiralia</taxon>
        <taxon>Gnathifera</taxon>
        <taxon>Rotifera</taxon>
        <taxon>Eurotatoria</taxon>
        <taxon>Bdelloidea</taxon>
        <taxon>Philodinida</taxon>
        <taxon>Philodinidae</taxon>
        <taxon>Didymodactylos</taxon>
    </lineage>
</organism>
<sequence length="77" mass="9161">KYLELIPNAEHGDFMSAYHRRLTNKHEQKILKVATVWELTTSRLYVHPSSIEHATDDIKFAVEFARIKTHYFYMVHS</sequence>
<dbReference type="GO" id="GO:0006508">
    <property type="term" value="P:proteolysis"/>
    <property type="evidence" value="ECO:0007669"/>
    <property type="project" value="InterPro"/>
</dbReference>
<name>A0A815ZET9_9BILA</name>
<dbReference type="EMBL" id="CAJNOQ010031740">
    <property type="protein sequence ID" value="CAF1581593.1"/>
    <property type="molecule type" value="Genomic_DNA"/>
</dbReference>
<dbReference type="InterPro" id="IPR005944">
    <property type="entry name" value="Pro_iminopeptidase"/>
</dbReference>
<dbReference type="OrthoDB" id="10249433at2759"/>
<comment type="caution">
    <text evidence="1">The sequence shown here is derived from an EMBL/GenBank/DDBJ whole genome shotgun (WGS) entry which is preliminary data.</text>
</comment>
<evidence type="ECO:0000313" key="1">
    <source>
        <dbReference type="EMBL" id="CAF1581593.1"/>
    </source>
</evidence>
<proteinExistence type="predicted"/>
<dbReference type="Proteomes" id="UP000681722">
    <property type="component" value="Unassembled WGS sequence"/>
</dbReference>
<evidence type="ECO:0000313" key="2">
    <source>
        <dbReference type="EMBL" id="CAF4449463.1"/>
    </source>
</evidence>
<dbReference type="GO" id="GO:0004177">
    <property type="term" value="F:aminopeptidase activity"/>
    <property type="evidence" value="ECO:0007669"/>
    <property type="project" value="UniProtKB-EC"/>
</dbReference>
<reference evidence="1" key="1">
    <citation type="submission" date="2021-02" db="EMBL/GenBank/DDBJ databases">
        <authorList>
            <person name="Nowell W R."/>
        </authorList>
    </citation>
    <scope>NUCLEOTIDE SEQUENCE</scope>
</reference>
<dbReference type="Gene3D" id="3.40.50.1820">
    <property type="entry name" value="alpha/beta hydrolase"/>
    <property type="match status" value="1"/>
</dbReference>
<evidence type="ECO:0000313" key="3">
    <source>
        <dbReference type="Proteomes" id="UP000663829"/>
    </source>
</evidence>
<dbReference type="AlphaFoldDB" id="A0A815ZET9"/>
<gene>
    <name evidence="1" type="ORF">GPM918_LOCUS41135</name>
    <name evidence="2" type="ORF">SRO942_LOCUS42153</name>
</gene>
<dbReference type="PANTHER" id="PTHR43722:SF1">
    <property type="entry name" value="PROLINE IMINOPEPTIDASE"/>
    <property type="match status" value="1"/>
</dbReference>
<dbReference type="EMBL" id="CAJOBC010097714">
    <property type="protein sequence ID" value="CAF4449463.1"/>
    <property type="molecule type" value="Genomic_DNA"/>
</dbReference>
<dbReference type="Proteomes" id="UP000663829">
    <property type="component" value="Unassembled WGS sequence"/>
</dbReference>
<dbReference type="PANTHER" id="PTHR43722">
    <property type="entry name" value="PROLINE IMINOPEPTIDASE"/>
    <property type="match status" value="1"/>
</dbReference>
<protein>
    <submittedName>
        <fullName evidence="1">Uncharacterized protein</fullName>
    </submittedName>
</protein>